<organism evidence="3 4">
    <name type="scientific">[Emmonsia] crescens</name>
    <dbReference type="NCBI Taxonomy" id="73230"/>
    <lineage>
        <taxon>Eukaryota</taxon>
        <taxon>Fungi</taxon>
        <taxon>Dikarya</taxon>
        <taxon>Ascomycota</taxon>
        <taxon>Pezizomycotina</taxon>
        <taxon>Eurotiomycetes</taxon>
        <taxon>Eurotiomycetidae</taxon>
        <taxon>Onygenales</taxon>
        <taxon>Ajellomycetaceae</taxon>
        <taxon>Emergomyces</taxon>
    </lineage>
</organism>
<dbReference type="OrthoDB" id="18139at2759"/>
<dbReference type="PANTHER" id="PTHR28112">
    <property type="entry name" value="SRP-INDEPENDENT TARGETING PROTEIN 3"/>
    <property type="match status" value="1"/>
</dbReference>
<keyword evidence="2" id="KW-0472">Membrane</keyword>
<comment type="caution">
    <text evidence="3">The sequence shown here is derived from an EMBL/GenBank/DDBJ whole genome shotgun (WGS) entry which is preliminary data.</text>
</comment>
<dbReference type="Pfam" id="PF10032">
    <property type="entry name" value="Pho88"/>
    <property type="match status" value="1"/>
</dbReference>
<evidence type="ECO:0000313" key="4">
    <source>
        <dbReference type="Proteomes" id="UP000034164"/>
    </source>
</evidence>
<keyword evidence="2" id="KW-0812">Transmembrane</keyword>
<dbReference type="EMBL" id="LCZI01001136">
    <property type="protein sequence ID" value="KKZ62316.1"/>
    <property type="molecule type" value="Genomic_DNA"/>
</dbReference>
<protein>
    <recommendedName>
        <fullName evidence="5">Inorganic phosphate transporter pho88</fullName>
    </recommendedName>
</protein>
<reference evidence="4" key="1">
    <citation type="journal article" date="2015" name="PLoS Genet.">
        <title>The dynamic genome and transcriptome of the human fungal pathogen Blastomyces and close relative Emmonsia.</title>
        <authorList>
            <person name="Munoz J.F."/>
            <person name="Gauthier G.M."/>
            <person name="Desjardins C.A."/>
            <person name="Gallo J.E."/>
            <person name="Holder J."/>
            <person name="Sullivan T.D."/>
            <person name="Marty A.J."/>
            <person name="Carmen J.C."/>
            <person name="Chen Z."/>
            <person name="Ding L."/>
            <person name="Gujja S."/>
            <person name="Magrini V."/>
            <person name="Misas E."/>
            <person name="Mitreva M."/>
            <person name="Priest M."/>
            <person name="Saif S."/>
            <person name="Whiston E.A."/>
            <person name="Young S."/>
            <person name="Zeng Q."/>
            <person name="Goldman W.E."/>
            <person name="Mardis E.R."/>
            <person name="Taylor J.W."/>
            <person name="McEwen J.G."/>
            <person name="Clay O.K."/>
            <person name="Klein B.S."/>
            <person name="Cuomo C.A."/>
        </authorList>
    </citation>
    <scope>NUCLEOTIDE SEQUENCE [LARGE SCALE GENOMIC DNA]</scope>
    <source>
        <strain evidence="4">UAMH 3008</strain>
    </source>
</reference>
<dbReference type="GO" id="GO:0005739">
    <property type="term" value="C:mitochondrion"/>
    <property type="evidence" value="ECO:0007669"/>
    <property type="project" value="TreeGrafter"/>
</dbReference>
<dbReference type="GO" id="GO:0005783">
    <property type="term" value="C:endoplasmic reticulum"/>
    <property type="evidence" value="ECO:0007669"/>
    <property type="project" value="InterPro"/>
</dbReference>
<dbReference type="PANTHER" id="PTHR28112:SF1">
    <property type="entry name" value="SRP-INDEPENDENT TARGETING PROTEIN 3"/>
    <property type="match status" value="1"/>
</dbReference>
<keyword evidence="2" id="KW-1133">Transmembrane helix</keyword>
<dbReference type="Proteomes" id="UP000034164">
    <property type="component" value="Unassembled WGS sequence"/>
</dbReference>
<dbReference type="AlphaFoldDB" id="A0A0G2J8J0"/>
<gene>
    <name evidence="3" type="ORF">EMCG_00390</name>
</gene>
<evidence type="ECO:0000256" key="2">
    <source>
        <dbReference type="SAM" id="Phobius"/>
    </source>
</evidence>
<accession>A0A0G2J8J0</accession>
<evidence type="ECO:0000256" key="1">
    <source>
        <dbReference type="SAM" id="MobiDB-lite"/>
    </source>
</evidence>
<dbReference type="VEuPathDB" id="FungiDB:EMCG_00390"/>
<feature type="region of interest" description="Disordered" evidence="1">
    <location>
        <begin position="165"/>
        <end position="193"/>
    </location>
</feature>
<dbReference type="PIRSF" id="PIRSF008756">
    <property type="entry name" value="P_tr_PHO88"/>
    <property type="match status" value="1"/>
</dbReference>
<evidence type="ECO:0008006" key="5">
    <source>
        <dbReference type="Google" id="ProtNLM"/>
    </source>
</evidence>
<dbReference type="InterPro" id="IPR012098">
    <property type="entry name" value="SND3_fun"/>
</dbReference>
<dbReference type="GO" id="GO:0045047">
    <property type="term" value="P:protein targeting to ER"/>
    <property type="evidence" value="ECO:0007669"/>
    <property type="project" value="InterPro"/>
</dbReference>
<evidence type="ECO:0000313" key="3">
    <source>
        <dbReference type="EMBL" id="KKZ62316.1"/>
    </source>
</evidence>
<sequence length="193" mass="21796">MANRLFTSNRTNLVVILVMMQVSKKIPFDNPTVLLSVRTLYIASNIFILGLYLYVRSQINKKKDLKTLKYVEPSPMGSQEEPRPVITTVQDYDKQQLRSLIKSQLMGVGMMCVMHLYFKYTNPLVIQSIIPVKTALEGNLIQVHLFGKPAKGELERPWKATGGFMGMGQGEVKKDRASVESAEKSWRGGAKEE</sequence>
<feature type="transmembrane region" description="Helical" evidence="2">
    <location>
        <begin position="35"/>
        <end position="55"/>
    </location>
</feature>
<name>A0A0G2J8J0_9EURO</name>
<proteinExistence type="predicted"/>
<feature type="compositionally biased region" description="Basic and acidic residues" evidence="1">
    <location>
        <begin position="171"/>
        <end position="193"/>
    </location>
</feature>